<evidence type="ECO:0000313" key="3">
    <source>
        <dbReference type="Proteomes" id="UP000013827"/>
    </source>
</evidence>
<feature type="compositionally biased region" description="Low complexity" evidence="1">
    <location>
        <begin position="74"/>
        <end position="86"/>
    </location>
</feature>
<dbReference type="HOGENOM" id="CLU_1790524_0_0_1"/>
<proteinExistence type="predicted"/>
<evidence type="ECO:0000256" key="1">
    <source>
        <dbReference type="SAM" id="MobiDB-lite"/>
    </source>
</evidence>
<dbReference type="RefSeq" id="XP_005776542.1">
    <property type="nucleotide sequence ID" value="XM_005776485.1"/>
</dbReference>
<reference evidence="2" key="2">
    <citation type="submission" date="2024-10" db="UniProtKB">
        <authorList>
            <consortium name="EnsemblProtists"/>
        </authorList>
    </citation>
    <scope>IDENTIFICATION</scope>
</reference>
<feature type="compositionally biased region" description="Basic residues" evidence="1">
    <location>
        <begin position="63"/>
        <end position="73"/>
    </location>
</feature>
<sequence>MGRKREPVLTLAAASSAPAPSGDEREIRRSVQMLLGRCAERGTARTAPLHLATPQPAPPARAGRPRRAARRARPTSSTSRTPATRQRPPRLRRRSSHNPRAPRAPPARLAIGTWRTRAERRAPWPAADVAAFSAPAAADATLFPR</sequence>
<dbReference type="Proteomes" id="UP000013827">
    <property type="component" value="Unassembled WGS sequence"/>
</dbReference>
<organism evidence="2 3">
    <name type="scientific">Emiliania huxleyi (strain CCMP1516)</name>
    <dbReference type="NCBI Taxonomy" id="280463"/>
    <lineage>
        <taxon>Eukaryota</taxon>
        <taxon>Haptista</taxon>
        <taxon>Haptophyta</taxon>
        <taxon>Prymnesiophyceae</taxon>
        <taxon>Isochrysidales</taxon>
        <taxon>Noelaerhabdaceae</taxon>
        <taxon>Emiliania</taxon>
    </lineage>
</organism>
<dbReference type="KEGG" id="ehx:EMIHUDRAFT_367805"/>
<accession>A0A0D3JKS8</accession>
<dbReference type="AlphaFoldDB" id="A0A0D3JKS8"/>
<name>A0A0D3JKS8_EMIH1</name>
<feature type="compositionally biased region" description="Basic residues" evidence="1">
    <location>
        <begin position="87"/>
        <end position="97"/>
    </location>
</feature>
<dbReference type="EnsemblProtists" id="EOD24113">
    <property type="protein sequence ID" value="EOD24113"/>
    <property type="gene ID" value="EMIHUDRAFT_367805"/>
</dbReference>
<dbReference type="GeneID" id="17269673"/>
<feature type="compositionally biased region" description="Low complexity" evidence="1">
    <location>
        <begin position="12"/>
        <end position="21"/>
    </location>
</feature>
<keyword evidence="3" id="KW-1185">Reference proteome</keyword>
<reference evidence="3" key="1">
    <citation type="journal article" date="2013" name="Nature">
        <title>Pan genome of the phytoplankton Emiliania underpins its global distribution.</title>
        <authorList>
            <person name="Read B.A."/>
            <person name="Kegel J."/>
            <person name="Klute M.J."/>
            <person name="Kuo A."/>
            <person name="Lefebvre S.C."/>
            <person name="Maumus F."/>
            <person name="Mayer C."/>
            <person name="Miller J."/>
            <person name="Monier A."/>
            <person name="Salamov A."/>
            <person name="Young J."/>
            <person name="Aguilar M."/>
            <person name="Claverie J.M."/>
            <person name="Frickenhaus S."/>
            <person name="Gonzalez K."/>
            <person name="Herman E.K."/>
            <person name="Lin Y.C."/>
            <person name="Napier J."/>
            <person name="Ogata H."/>
            <person name="Sarno A.F."/>
            <person name="Shmutz J."/>
            <person name="Schroeder D."/>
            <person name="de Vargas C."/>
            <person name="Verret F."/>
            <person name="von Dassow P."/>
            <person name="Valentin K."/>
            <person name="Van de Peer Y."/>
            <person name="Wheeler G."/>
            <person name="Dacks J.B."/>
            <person name="Delwiche C.F."/>
            <person name="Dyhrman S.T."/>
            <person name="Glockner G."/>
            <person name="John U."/>
            <person name="Richards T."/>
            <person name="Worden A.Z."/>
            <person name="Zhang X."/>
            <person name="Grigoriev I.V."/>
            <person name="Allen A.E."/>
            <person name="Bidle K."/>
            <person name="Borodovsky M."/>
            <person name="Bowler C."/>
            <person name="Brownlee C."/>
            <person name="Cock J.M."/>
            <person name="Elias M."/>
            <person name="Gladyshev V.N."/>
            <person name="Groth M."/>
            <person name="Guda C."/>
            <person name="Hadaegh A."/>
            <person name="Iglesias-Rodriguez M.D."/>
            <person name="Jenkins J."/>
            <person name="Jones B.M."/>
            <person name="Lawson T."/>
            <person name="Leese F."/>
            <person name="Lindquist E."/>
            <person name="Lobanov A."/>
            <person name="Lomsadze A."/>
            <person name="Malik S.B."/>
            <person name="Marsh M.E."/>
            <person name="Mackinder L."/>
            <person name="Mock T."/>
            <person name="Mueller-Roeber B."/>
            <person name="Pagarete A."/>
            <person name="Parker M."/>
            <person name="Probert I."/>
            <person name="Quesneville H."/>
            <person name="Raines C."/>
            <person name="Rensing S.A."/>
            <person name="Riano-Pachon D.M."/>
            <person name="Richier S."/>
            <person name="Rokitta S."/>
            <person name="Shiraiwa Y."/>
            <person name="Soanes D.M."/>
            <person name="van der Giezen M."/>
            <person name="Wahlund T.M."/>
            <person name="Williams B."/>
            <person name="Wilson W."/>
            <person name="Wolfe G."/>
            <person name="Wurch L.L."/>
        </authorList>
    </citation>
    <scope>NUCLEOTIDE SEQUENCE</scope>
</reference>
<feature type="compositionally biased region" description="Low complexity" evidence="1">
    <location>
        <begin position="98"/>
        <end position="110"/>
    </location>
</feature>
<protein>
    <submittedName>
        <fullName evidence="2">Uncharacterized protein</fullName>
    </submittedName>
</protein>
<evidence type="ECO:0000313" key="2">
    <source>
        <dbReference type="EnsemblProtists" id="EOD24113"/>
    </source>
</evidence>
<feature type="region of interest" description="Disordered" evidence="1">
    <location>
        <begin position="1"/>
        <end position="113"/>
    </location>
</feature>
<dbReference type="PaxDb" id="2903-EOD24113"/>